<dbReference type="Gene3D" id="1.10.10.10">
    <property type="entry name" value="Winged helix-like DNA-binding domain superfamily/Winged helix DNA-binding domain"/>
    <property type="match status" value="1"/>
</dbReference>
<evidence type="ECO:0000313" key="7">
    <source>
        <dbReference type="Proteomes" id="UP000343317"/>
    </source>
</evidence>
<keyword evidence="3" id="KW-0238">DNA-binding</keyword>
<evidence type="ECO:0000256" key="3">
    <source>
        <dbReference type="ARBA" id="ARBA00023125"/>
    </source>
</evidence>
<dbReference type="InterPro" id="IPR036388">
    <property type="entry name" value="WH-like_DNA-bd_sf"/>
</dbReference>
<dbReference type="PANTHER" id="PTHR30579:SF7">
    <property type="entry name" value="HTH-TYPE TRANSCRIPTIONAL REGULATOR LRHA-RELATED"/>
    <property type="match status" value="1"/>
</dbReference>
<evidence type="ECO:0000259" key="5">
    <source>
        <dbReference type="PROSITE" id="PS50931"/>
    </source>
</evidence>
<dbReference type="GO" id="GO:0003677">
    <property type="term" value="F:DNA binding"/>
    <property type="evidence" value="ECO:0007669"/>
    <property type="project" value="UniProtKB-KW"/>
</dbReference>
<keyword evidence="7" id="KW-1185">Reference proteome</keyword>
<evidence type="ECO:0000256" key="1">
    <source>
        <dbReference type="ARBA" id="ARBA00009437"/>
    </source>
</evidence>
<dbReference type="PRINTS" id="PR00039">
    <property type="entry name" value="HTHLYSR"/>
</dbReference>
<dbReference type="InterPro" id="IPR036390">
    <property type="entry name" value="WH_DNA-bd_sf"/>
</dbReference>
<evidence type="ECO:0000256" key="4">
    <source>
        <dbReference type="ARBA" id="ARBA00023163"/>
    </source>
</evidence>
<keyword evidence="2" id="KW-0805">Transcription regulation</keyword>
<reference evidence="6 7" key="1">
    <citation type="submission" date="2019-08" db="EMBL/GenBank/DDBJ databases">
        <authorList>
            <person name="Peeters C."/>
        </authorList>
    </citation>
    <scope>NUCLEOTIDE SEQUENCE [LARGE SCALE GENOMIC DNA]</scope>
    <source>
        <strain evidence="6 7">LMG 31112</strain>
    </source>
</reference>
<organism evidence="6 7">
    <name type="scientific">Pandoraea horticolens</name>
    <dbReference type="NCBI Taxonomy" id="2508298"/>
    <lineage>
        <taxon>Bacteria</taxon>
        <taxon>Pseudomonadati</taxon>
        <taxon>Pseudomonadota</taxon>
        <taxon>Betaproteobacteria</taxon>
        <taxon>Burkholderiales</taxon>
        <taxon>Burkholderiaceae</taxon>
        <taxon>Pandoraea</taxon>
    </lineage>
</organism>
<dbReference type="Proteomes" id="UP000343317">
    <property type="component" value="Unassembled WGS sequence"/>
</dbReference>
<dbReference type="Pfam" id="PF00126">
    <property type="entry name" value="HTH_1"/>
    <property type="match status" value="1"/>
</dbReference>
<name>A0A5E4UA94_9BURK</name>
<evidence type="ECO:0000256" key="2">
    <source>
        <dbReference type="ARBA" id="ARBA00023015"/>
    </source>
</evidence>
<keyword evidence="4" id="KW-0804">Transcription</keyword>
<dbReference type="InterPro" id="IPR050176">
    <property type="entry name" value="LTTR"/>
</dbReference>
<dbReference type="RefSeq" id="WP_281355089.1">
    <property type="nucleotide sequence ID" value="NZ_CABPSM010000004.1"/>
</dbReference>
<gene>
    <name evidence="6" type="ORF">PHO31112_01862</name>
</gene>
<proteinExistence type="inferred from homology"/>
<feature type="domain" description="HTH lysR-type" evidence="5">
    <location>
        <begin position="4"/>
        <end position="62"/>
    </location>
</feature>
<dbReference type="PANTHER" id="PTHR30579">
    <property type="entry name" value="TRANSCRIPTIONAL REGULATOR"/>
    <property type="match status" value="1"/>
</dbReference>
<dbReference type="PROSITE" id="PS50931">
    <property type="entry name" value="HTH_LYSR"/>
    <property type="match status" value="1"/>
</dbReference>
<dbReference type="EMBL" id="CABPSM010000004">
    <property type="protein sequence ID" value="VVD95794.1"/>
    <property type="molecule type" value="Genomic_DNA"/>
</dbReference>
<dbReference type="SUPFAM" id="SSF46785">
    <property type="entry name" value="Winged helix' DNA-binding domain"/>
    <property type="match status" value="1"/>
</dbReference>
<dbReference type="GO" id="GO:0003700">
    <property type="term" value="F:DNA-binding transcription factor activity"/>
    <property type="evidence" value="ECO:0007669"/>
    <property type="project" value="InterPro"/>
</dbReference>
<sequence length="74" mass="8127">MKNLDLELLRTFVAVADARSFAGAGVRIGRTQAAVSQQMQRLEALVGVPLFRREAATRYSPLARCNCSVMRANC</sequence>
<comment type="similarity">
    <text evidence="1">Belongs to the LysR transcriptional regulatory family.</text>
</comment>
<dbReference type="InterPro" id="IPR000847">
    <property type="entry name" value="LysR_HTH_N"/>
</dbReference>
<protein>
    <submittedName>
        <fullName evidence="6">LysR family transcriptional regulator</fullName>
    </submittedName>
</protein>
<accession>A0A5E4UA94</accession>
<dbReference type="AlphaFoldDB" id="A0A5E4UA94"/>
<evidence type="ECO:0000313" key="6">
    <source>
        <dbReference type="EMBL" id="VVD95794.1"/>
    </source>
</evidence>